<dbReference type="PANTHER" id="PTHR33618:SF1">
    <property type="entry name" value="LARGE RIBOSOMAL SUBUNIT PROTEIN ML53"/>
    <property type="match status" value="1"/>
</dbReference>
<keyword evidence="3" id="KW-0809">Transit peptide</keyword>
<name>A0A8C4UI51_FALTI</name>
<evidence type="ECO:0000256" key="8">
    <source>
        <dbReference type="ARBA" id="ARBA00042721"/>
    </source>
</evidence>
<dbReference type="Ensembl" id="ENSFTIT00000012560.1">
    <property type="protein sequence ID" value="ENSFTIP00000012032.1"/>
    <property type="gene ID" value="ENSFTIG00000008069.1"/>
</dbReference>
<dbReference type="OMA" id="CKMWERI"/>
<evidence type="ECO:0000313" key="10">
    <source>
        <dbReference type="Proteomes" id="UP000694562"/>
    </source>
</evidence>
<accession>A0A8C4UI51</accession>
<evidence type="ECO:0000256" key="5">
    <source>
        <dbReference type="ARBA" id="ARBA00023128"/>
    </source>
</evidence>
<keyword evidence="5" id="KW-0496">Mitochondrion</keyword>
<comment type="similarity">
    <text evidence="2">Belongs to the mitochondrion-specific ribosomal protein mL53 family.</text>
</comment>
<evidence type="ECO:0000256" key="1">
    <source>
        <dbReference type="ARBA" id="ARBA00004173"/>
    </source>
</evidence>
<dbReference type="Pfam" id="PF10780">
    <property type="entry name" value="MRP_L53"/>
    <property type="match status" value="1"/>
</dbReference>
<dbReference type="OrthoDB" id="6618793at2759"/>
<keyword evidence="4" id="KW-0689">Ribosomal protein</keyword>
<dbReference type="PANTHER" id="PTHR33618">
    <property type="entry name" value="39S RIBOSOMAL PROTEIN L53, MITOCHONDRIAL"/>
    <property type="match status" value="1"/>
</dbReference>
<keyword evidence="6" id="KW-0687">Ribonucleoprotein</keyword>
<comment type="subcellular location">
    <subcellularLocation>
        <location evidence="1">Mitochondrion</location>
    </subcellularLocation>
</comment>
<evidence type="ECO:0000256" key="3">
    <source>
        <dbReference type="ARBA" id="ARBA00022946"/>
    </source>
</evidence>
<organism evidence="9 10">
    <name type="scientific">Falco tinnunculus</name>
    <name type="common">Common kestrel</name>
    <dbReference type="NCBI Taxonomy" id="100819"/>
    <lineage>
        <taxon>Eukaryota</taxon>
        <taxon>Metazoa</taxon>
        <taxon>Chordata</taxon>
        <taxon>Craniata</taxon>
        <taxon>Vertebrata</taxon>
        <taxon>Euteleostomi</taxon>
        <taxon>Archelosauria</taxon>
        <taxon>Archosauria</taxon>
        <taxon>Dinosauria</taxon>
        <taxon>Saurischia</taxon>
        <taxon>Theropoda</taxon>
        <taxon>Coelurosauria</taxon>
        <taxon>Aves</taxon>
        <taxon>Neognathae</taxon>
        <taxon>Neoaves</taxon>
        <taxon>Telluraves</taxon>
        <taxon>Australaves</taxon>
        <taxon>Falconiformes</taxon>
        <taxon>Falconidae</taxon>
        <taxon>Falco</taxon>
    </lineage>
</organism>
<reference evidence="9" key="1">
    <citation type="submission" date="2025-08" db="UniProtKB">
        <authorList>
            <consortium name="Ensembl"/>
        </authorList>
    </citation>
    <scope>IDENTIFICATION</scope>
</reference>
<dbReference type="GO" id="GO:0005762">
    <property type="term" value="C:mitochondrial large ribosomal subunit"/>
    <property type="evidence" value="ECO:0007669"/>
    <property type="project" value="TreeGrafter"/>
</dbReference>
<evidence type="ECO:0000256" key="6">
    <source>
        <dbReference type="ARBA" id="ARBA00023274"/>
    </source>
</evidence>
<dbReference type="AlphaFoldDB" id="A0A8C4UI51"/>
<evidence type="ECO:0000256" key="7">
    <source>
        <dbReference type="ARBA" id="ARBA00035180"/>
    </source>
</evidence>
<dbReference type="InterPro" id="IPR052473">
    <property type="entry name" value="mtLSU_mL53"/>
</dbReference>
<evidence type="ECO:0000256" key="2">
    <source>
        <dbReference type="ARBA" id="ARBA00005557"/>
    </source>
</evidence>
<keyword evidence="10" id="KW-1185">Reference proteome</keyword>
<reference evidence="9" key="2">
    <citation type="submission" date="2025-09" db="UniProtKB">
        <authorList>
            <consortium name="Ensembl"/>
        </authorList>
    </citation>
    <scope>IDENTIFICATION</scope>
</reference>
<proteinExistence type="inferred from homology"/>
<sequence length="113" mass="12581">MAARTAIRVVLRPVKSIVVRFCPFESNVESTRKFLRCINHKKIQATNRNCEVTADVRHDGSEPLVDVMFADGDRLIMKGANLTTIEMLTALRSRCCAGEGVNYTCTPCTSVLF</sequence>
<protein>
    <recommendedName>
        <fullName evidence="7">Large ribosomal subunit protein mL53</fullName>
    </recommendedName>
    <alternativeName>
        <fullName evidence="8">39S ribosomal protein L53, mitochondrial</fullName>
    </alternativeName>
</protein>
<dbReference type="Proteomes" id="UP000694562">
    <property type="component" value="Unplaced"/>
</dbReference>
<evidence type="ECO:0000256" key="4">
    <source>
        <dbReference type="ARBA" id="ARBA00022980"/>
    </source>
</evidence>
<dbReference type="InterPro" id="IPR019716">
    <property type="entry name" value="Ribosomal_mL53"/>
</dbReference>
<dbReference type="Gene3D" id="3.40.30.10">
    <property type="entry name" value="Glutaredoxin"/>
    <property type="match status" value="1"/>
</dbReference>
<evidence type="ECO:0000313" key="9">
    <source>
        <dbReference type="Ensembl" id="ENSFTIP00000012032.1"/>
    </source>
</evidence>